<name>A0A444XRF4_ARAHY</name>
<dbReference type="Pfam" id="PF10536">
    <property type="entry name" value="PMD"/>
    <property type="match status" value="1"/>
</dbReference>
<evidence type="ECO:0000313" key="2">
    <source>
        <dbReference type="EMBL" id="RYQ92291.1"/>
    </source>
</evidence>
<gene>
    <name evidence="2" type="ORF">Ahy_B09g098476</name>
</gene>
<sequence length="267" mass="32429">MESFTLKLVWLRDCVHQMPPTDDLETLRQYARCYILLLIGGYLMIDKSNNLVHIRWLLLLRDFGQCRALSWGSAVLTWTYESLCSVAQRGITDITGCTPLLMSWIYQRFSQWCPPDRRIYQYPLAERMSQSRDQHEARVLRWRVSIDRLRFDEFAWRVYDDLSLQTLCLPWFCDEEEWGTWLSAVPLVCFIIVRFHHVDRVKRQYLTTTGRGKDVWWPERLQQWYDRWRQRFDPGRRITVHHTFDTRPTREYYDWWRGACHARHLSG</sequence>
<dbReference type="AlphaFoldDB" id="A0A444XRF4"/>
<keyword evidence="3" id="KW-1185">Reference proteome</keyword>
<dbReference type="Proteomes" id="UP000289738">
    <property type="component" value="Chromosome B09"/>
</dbReference>
<feature type="domain" description="Aminotransferase-like plant mobile" evidence="1">
    <location>
        <begin position="6"/>
        <end position="257"/>
    </location>
</feature>
<dbReference type="InterPro" id="IPR044824">
    <property type="entry name" value="MAIN-like"/>
</dbReference>
<accession>A0A444XRF4</accession>
<proteinExistence type="predicted"/>
<protein>
    <recommendedName>
        <fullName evidence="1">Aminotransferase-like plant mobile domain-containing protein</fullName>
    </recommendedName>
</protein>
<comment type="caution">
    <text evidence="2">The sequence shown here is derived from an EMBL/GenBank/DDBJ whole genome shotgun (WGS) entry which is preliminary data.</text>
</comment>
<dbReference type="EMBL" id="SDMP01000019">
    <property type="protein sequence ID" value="RYQ92291.1"/>
    <property type="molecule type" value="Genomic_DNA"/>
</dbReference>
<dbReference type="PANTHER" id="PTHR46033:SF8">
    <property type="entry name" value="PROTEIN MAINTENANCE OF MERISTEMS-LIKE"/>
    <property type="match status" value="1"/>
</dbReference>
<dbReference type="InterPro" id="IPR019557">
    <property type="entry name" value="AminoTfrase-like_pln_mobile"/>
</dbReference>
<dbReference type="GO" id="GO:0010073">
    <property type="term" value="P:meristem maintenance"/>
    <property type="evidence" value="ECO:0007669"/>
    <property type="project" value="InterPro"/>
</dbReference>
<evidence type="ECO:0000259" key="1">
    <source>
        <dbReference type="Pfam" id="PF10536"/>
    </source>
</evidence>
<dbReference type="PANTHER" id="PTHR46033">
    <property type="entry name" value="PROTEIN MAIN-LIKE 2"/>
    <property type="match status" value="1"/>
</dbReference>
<organism evidence="2 3">
    <name type="scientific">Arachis hypogaea</name>
    <name type="common">Peanut</name>
    <dbReference type="NCBI Taxonomy" id="3818"/>
    <lineage>
        <taxon>Eukaryota</taxon>
        <taxon>Viridiplantae</taxon>
        <taxon>Streptophyta</taxon>
        <taxon>Embryophyta</taxon>
        <taxon>Tracheophyta</taxon>
        <taxon>Spermatophyta</taxon>
        <taxon>Magnoliopsida</taxon>
        <taxon>eudicotyledons</taxon>
        <taxon>Gunneridae</taxon>
        <taxon>Pentapetalae</taxon>
        <taxon>rosids</taxon>
        <taxon>fabids</taxon>
        <taxon>Fabales</taxon>
        <taxon>Fabaceae</taxon>
        <taxon>Papilionoideae</taxon>
        <taxon>50 kb inversion clade</taxon>
        <taxon>dalbergioids sensu lato</taxon>
        <taxon>Dalbergieae</taxon>
        <taxon>Pterocarpus clade</taxon>
        <taxon>Arachis</taxon>
    </lineage>
</organism>
<reference evidence="2 3" key="1">
    <citation type="submission" date="2019-01" db="EMBL/GenBank/DDBJ databases">
        <title>Sequencing of cultivated peanut Arachis hypogaea provides insights into genome evolution and oil improvement.</title>
        <authorList>
            <person name="Chen X."/>
        </authorList>
    </citation>
    <scope>NUCLEOTIDE SEQUENCE [LARGE SCALE GENOMIC DNA]</scope>
    <source>
        <strain evidence="3">cv. Fuhuasheng</strain>
        <tissue evidence="2">Leaves</tissue>
    </source>
</reference>
<evidence type="ECO:0000313" key="3">
    <source>
        <dbReference type="Proteomes" id="UP000289738"/>
    </source>
</evidence>